<feature type="region of interest" description="Disordered" evidence="1">
    <location>
        <begin position="1"/>
        <end position="82"/>
    </location>
</feature>
<name>A0ABQ7LCP6_BRACM</name>
<dbReference type="EMBL" id="JADBGQ010000008">
    <property type="protein sequence ID" value="KAG5383546.1"/>
    <property type="molecule type" value="Genomic_DNA"/>
</dbReference>
<accession>A0ABQ7LCP6</accession>
<feature type="compositionally biased region" description="Pro residues" evidence="1">
    <location>
        <begin position="170"/>
        <end position="191"/>
    </location>
</feature>
<feature type="compositionally biased region" description="Pro residues" evidence="1">
    <location>
        <begin position="260"/>
        <end position="270"/>
    </location>
</feature>
<feature type="region of interest" description="Disordered" evidence="1">
    <location>
        <begin position="119"/>
        <end position="199"/>
    </location>
</feature>
<feature type="compositionally biased region" description="Low complexity" evidence="1">
    <location>
        <begin position="59"/>
        <end position="81"/>
    </location>
</feature>
<proteinExistence type="predicted"/>
<feature type="compositionally biased region" description="Polar residues" evidence="1">
    <location>
        <begin position="127"/>
        <end position="136"/>
    </location>
</feature>
<feature type="compositionally biased region" description="Low complexity" evidence="1">
    <location>
        <begin position="155"/>
        <end position="165"/>
    </location>
</feature>
<feature type="non-terminal residue" evidence="2">
    <location>
        <position position="270"/>
    </location>
</feature>
<protein>
    <submittedName>
        <fullName evidence="2">Uncharacterized protein</fullName>
    </submittedName>
</protein>
<gene>
    <name evidence="2" type="primary">A09g504910.1_BraROA</name>
    <name evidence="2" type="ORF">IGI04_035016</name>
</gene>
<reference evidence="2 3" key="1">
    <citation type="submission" date="2021-03" db="EMBL/GenBank/DDBJ databases">
        <authorList>
            <person name="King G.J."/>
            <person name="Bancroft I."/>
            <person name="Baten A."/>
            <person name="Bloomfield J."/>
            <person name="Borpatragohain P."/>
            <person name="He Z."/>
            <person name="Irish N."/>
            <person name="Irwin J."/>
            <person name="Liu K."/>
            <person name="Mauleon R.P."/>
            <person name="Moore J."/>
            <person name="Morris R."/>
            <person name="Ostergaard L."/>
            <person name="Wang B."/>
            <person name="Wells R."/>
        </authorList>
    </citation>
    <scope>NUCLEOTIDE SEQUENCE [LARGE SCALE GENOMIC DNA]</scope>
    <source>
        <strain evidence="2">R-o-18</strain>
        <tissue evidence="2">Leaf</tissue>
    </source>
</reference>
<feature type="region of interest" description="Disordered" evidence="1">
    <location>
        <begin position="216"/>
        <end position="270"/>
    </location>
</feature>
<evidence type="ECO:0000313" key="3">
    <source>
        <dbReference type="Proteomes" id="UP000823674"/>
    </source>
</evidence>
<organism evidence="2 3">
    <name type="scientific">Brassica rapa subsp. trilocularis</name>
    <dbReference type="NCBI Taxonomy" id="1813537"/>
    <lineage>
        <taxon>Eukaryota</taxon>
        <taxon>Viridiplantae</taxon>
        <taxon>Streptophyta</taxon>
        <taxon>Embryophyta</taxon>
        <taxon>Tracheophyta</taxon>
        <taxon>Spermatophyta</taxon>
        <taxon>Magnoliopsida</taxon>
        <taxon>eudicotyledons</taxon>
        <taxon>Gunneridae</taxon>
        <taxon>Pentapetalae</taxon>
        <taxon>rosids</taxon>
        <taxon>malvids</taxon>
        <taxon>Brassicales</taxon>
        <taxon>Brassicaceae</taxon>
        <taxon>Brassiceae</taxon>
        <taxon>Brassica</taxon>
    </lineage>
</organism>
<dbReference type="Proteomes" id="UP000823674">
    <property type="component" value="Chromosome A09"/>
</dbReference>
<keyword evidence="3" id="KW-1185">Reference proteome</keyword>
<evidence type="ECO:0000313" key="2">
    <source>
        <dbReference type="EMBL" id="KAG5383546.1"/>
    </source>
</evidence>
<evidence type="ECO:0000256" key="1">
    <source>
        <dbReference type="SAM" id="MobiDB-lite"/>
    </source>
</evidence>
<sequence length="270" mass="28860">MPPPRNHRLQPPETQTSHHPHPADPPDPPDPSSSLSPVQFPPLSSTPPKSRSELRRSHLSLTLVDSTKPLTTSPPTKATLPELAPRFGSFTEIESQITIPATGNPCSLVATQTASLSSMEELPPITTDPTSNPLKTSNHKLLVHTPVQNPDIPTNSNLPSNSLPSIVTPNLPPIFQPPPPSTPPVLPPPITPSNSISLPSSPSAFKPPLFFKSKTFIPPLPSMESPSDKPPKPSLKRCRASPSLSPPVPLKPSFQNSNPINPPPPLFPVI</sequence>
<comment type="caution">
    <text evidence="2">The sequence shown here is derived from an EMBL/GenBank/DDBJ whole genome shotgun (WGS) entry which is preliminary data.</text>
</comment>